<evidence type="ECO:0000259" key="2">
    <source>
        <dbReference type="Pfam" id="PF01466"/>
    </source>
</evidence>
<dbReference type="PANTHER" id="PTHR11165">
    <property type="entry name" value="SKP1"/>
    <property type="match status" value="1"/>
</dbReference>
<reference evidence="3" key="1">
    <citation type="submission" date="2020-06" db="EMBL/GenBank/DDBJ databases">
        <authorList>
            <person name="Li T."/>
            <person name="Hu X."/>
            <person name="Zhang T."/>
            <person name="Song X."/>
            <person name="Zhang H."/>
            <person name="Dai N."/>
            <person name="Sheng W."/>
            <person name="Hou X."/>
            <person name="Wei L."/>
        </authorList>
    </citation>
    <scope>NUCLEOTIDE SEQUENCE</scope>
    <source>
        <strain evidence="3">3651</strain>
        <tissue evidence="3">Leaf</tissue>
    </source>
</reference>
<dbReference type="GO" id="GO:0006511">
    <property type="term" value="P:ubiquitin-dependent protein catabolic process"/>
    <property type="evidence" value="ECO:0007669"/>
    <property type="project" value="InterPro"/>
</dbReference>
<proteinExistence type="predicted"/>
<dbReference type="InterPro" id="IPR036296">
    <property type="entry name" value="SKP1-like_dim_sf"/>
</dbReference>
<comment type="caution">
    <text evidence="3">The sequence shown here is derived from an EMBL/GenBank/DDBJ whole genome shotgun (WGS) entry which is preliminary data.</text>
</comment>
<accession>A0AAE2CN93</accession>
<dbReference type="Proteomes" id="UP001293254">
    <property type="component" value="Unassembled WGS sequence"/>
</dbReference>
<dbReference type="InterPro" id="IPR011333">
    <property type="entry name" value="SKP1/BTB/POZ_sf"/>
</dbReference>
<name>A0AAE2CN93_9LAMI</name>
<comment type="pathway">
    <text evidence="1">Protein modification; protein ubiquitination.</text>
</comment>
<feature type="domain" description="SKP1 component dimerisation" evidence="2">
    <location>
        <begin position="60"/>
        <end position="106"/>
    </location>
</feature>
<gene>
    <name evidence="3" type="ORF">Salat_1144400</name>
</gene>
<evidence type="ECO:0000313" key="4">
    <source>
        <dbReference type="Proteomes" id="UP001293254"/>
    </source>
</evidence>
<dbReference type="SUPFAM" id="SSF81382">
    <property type="entry name" value="Skp1 dimerisation domain-like"/>
    <property type="match status" value="1"/>
</dbReference>
<keyword evidence="4" id="KW-1185">Reference proteome</keyword>
<dbReference type="EMBL" id="JACGWO010000004">
    <property type="protein sequence ID" value="KAK4428448.1"/>
    <property type="molecule type" value="Genomic_DNA"/>
</dbReference>
<evidence type="ECO:0000313" key="3">
    <source>
        <dbReference type="EMBL" id="KAK4428448.1"/>
    </source>
</evidence>
<evidence type="ECO:0000256" key="1">
    <source>
        <dbReference type="ARBA" id="ARBA00004906"/>
    </source>
</evidence>
<dbReference type="AlphaFoldDB" id="A0AAE2CN93"/>
<dbReference type="Pfam" id="PF01466">
    <property type="entry name" value="Skp1"/>
    <property type="match status" value="1"/>
</dbReference>
<protein>
    <submittedName>
        <fullName evidence="3">SKP1-like protein 1B</fullName>
    </submittedName>
</protein>
<dbReference type="InterPro" id="IPR016897">
    <property type="entry name" value="SKP1"/>
</dbReference>
<dbReference type="Gene3D" id="3.30.710.10">
    <property type="entry name" value="Potassium Channel Kv1.1, Chain A"/>
    <property type="match status" value="1"/>
</dbReference>
<organism evidence="3 4">
    <name type="scientific">Sesamum alatum</name>
    <dbReference type="NCBI Taxonomy" id="300844"/>
    <lineage>
        <taxon>Eukaryota</taxon>
        <taxon>Viridiplantae</taxon>
        <taxon>Streptophyta</taxon>
        <taxon>Embryophyta</taxon>
        <taxon>Tracheophyta</taxon>
        <taxon>Spermatophyta</taxon>
        <taxon>Magnoliopsida</taxon>
        <taxon>eudicotyledons</taxon>
        <taxon>Gunneridae</taxon>
        <taxon>Pentapetalae</taxon>
        <taxon>asterids</taxon>
        <taxon>lamiids</taxon>
        <taxon>Lamiales</taxon>
        <taxon>Pedaliaceae</taxon>
        <taxon>Sesamum</taxon>
    </lineage>
</organism>
<reference evidence="3" key="2">
    <citation type="journal article" date="2024" name="Plant">
        <title>Genomic evolution and insights into agronomic trait innovations of Sesamum species.</title>
        <authorList>
            <person name="Miao H."/>
            <person name="Wang L."/>
            <person name="Qu L."/>
            <person name="Liu H."/>
            <person name="Sun Y."/>
            <person name="Le M."/>
            <person name="Wang Q."/>
            <person name="Wei S."/>
            <person name="Zheng Y."/>
            <person name="Lin W."/>
            <person name="Duan Y."/>
            <person name="Cao H."/>
            <person name="Xiong S."/>
            <person name="Wang X."/>
            <person name="Wei L."/>
            <person name="Li C."/>
            <person name="Ma Q."/>
            <person name="Ju M."/>
            <person name="Zhao R."/>
            <person name="Li G."/>
            <person name="Mu C."/>
            <person name="Tian Q."/>
            <person name="Mei H."/>
            <person name="Zhang T."/>
            <person name="Gao T."/>
            <person name="Zhang H."/>
        </authorList>
    </citation>
    <scope>NUCLEOTIDE SEQUENCE</scope>
    <source>
        <strain evidence="3">3651</strain>
    </source>
</reference>
<sequence>MSLKSLNPPSCFSLPLSTWWRTDDGIFDEEKRDFHKDFIIRAEMSVLFDVVLAANYLNIKGLLDLVCQEIADRMQNKSVRWVRKIFGIDNEFTLEEEEHIKNEHALAWKGVESDDKN</sequence>
<dbReference type="InterPro" id="IPR016072">
    <property type="entry name" value="Skp1_comp_dimer"/>
</dbReference>